<evidence type="ECO:0000313" key="7">
    <source>
        <dbReference type="EMBL" id="GIH32974.1"/>
    </source>
</evidence>
<dbReference type="InterPro" id="IPR050172">
    <property type="entry name" value="SsuD_RutA_monooxygenase"/>
</dbReference>
<protein>
    <submittedName>
        <fullName evidence="7">Alkanesulfonate monooxygenase</fullName>
    </submittedName>
</protein>
<accession>A0ABQ4FDS1</accession>
<evidence type="ECO:0000256" key="5">
    <source>
        <dbReference type="SAM" id="MobiDB-lite"/>
    </source>
</evidence>
<dbReference type="SUPFAM" id="SSF51679">
    <property type="entry name" value="Bacterial luciferase-like"/>
    <property type="match status" value="1"/>
</dbReference>
<dbReference type="CDD" id="cd01094">
    <property type="entry name" value="Alkanesulfonate_monoxygenase"/>
    <property type="match status" value="1"/>
</dbReference>
<dbReference type="Pfam" id="PF00296">
    <property type="entry name" value="Bac_luciferase"/>
    <property type="match status" value="1"/>
</dbReference>
<evidence type="ECO:0000256" key="4">
    <source>
        <dbReference type="ARBA" id="ARBA00023033"/>
    </source>
</evidence>
<proteinExistence type="predicted"/>
<dbReference type="PANTHER" id="PTHR42847:SF4">
    <property type="entry name" value="ALKANESULFONATE MONOOXYGENASE-RELATED"/>
    <property type="match status" value="1"/>
</dbReference>
<keyword evidence="1" id="KW-0285">Flavoprotein</keyword>
<gene>
    <name evidence="7" type="primary">ssuD_2</name>
    <name evidence="7" type="ORF">Mam01_31380</name>
</gene>
<dbReference type="EMBL" id="BOOB01000020">
    <property type="protein sequence ID" value="GIH32974.1"/>
    <property type="molecule type" value="Genomic_DNA"/>
</dbReference>
<organism evidence="7 8">
    <name type="scientific">Microbispora amethystogenes</name>
    <dbReference type="NCBI Taxonomy" id="1427754"/>
    <lineage>
        <taxon>Bacteria</taxon>
        <taxon>Bacillati</taxon>
        <taxon>Actinomycetota</taxon>
        <taxon>Actinomycetes</taxon>
        <taxon>Streptosporangiales</taxon>
        <taxon>Streptosporangiaceae</taxon>
        <taxon>Microbispora</taxon>
    </lineage>
</organism>
<evidence type="ECO:0000259" key="6">
    <source>
        <dbReference type="Pfam" id="PF00296"/>
    </source>
</evidence>
<feature type="region of interest" description="Disordered" evidence="5">
    <location>
        <begin position="366"/>
        <end position="422"/>
    </location>
</feature>
<dbReference type="GO" id="GO:0004497">
    <property type="term" value="F:monooxygenase activity"/>
    <property type="evidence" value="ECO:0007669"/>
    <property type="project" value="UniProtKB-KW"/>
</dbReference>
<evidence type="ECO:0000256" key="1">
    <source>
        <dbReference type="ARBA" id="ARBA00022630"/>
    </source>
</evidence>
<dbReference type="PANTHER" id="PTHR42847">
    <property type="entry name" value="ALKANESULFONATE MONOOXYGENASE"/>
    <property type="match status" value="1"/>
</dbReference>
<dbReference type="InterPro" id="IPR011251">
    <property type="entry name" value="Luciferase-like_dom"/>
</dbReference>
<keyword evidence="3" id="KW-0560">Oxidoreductase</keyword>
<feature type="domain" description="Luciferase-like" evidence="6">
    <location>
        <begin position="39"/>
        <end position="339"/>
    </location>
</feature>
<evidence type="ECO:0000313" key="8">
    <source>
        <dbReference type="Proteomes" id="UP000651728"/>
    </source>
</evidence>
<keyword evidence="4 7" id="KW-0503">Monooxygenase</keyword>
<dbReference type="InterPro" id="IPR036661">
    <property type="entry name" value="Luciferase-like_sf"/>
</dbReference>
<reference evidence="7 8" key="1">
    <citation type="submission" date="2021-01" db="EMBL/GenBank/DDBJ databases">
        <title>Whole genome shotgun sequence of Microbispora amethystogenes NBRC 101907.</title>
        <authorList>
            <person name="Komaki H."/>
            <person name="Tamura T."/>
        </authorList>
    </citation>
    <scope>NUCLEOTIDE SEQUENCE [LARGE SCALE GENOMIC DNA]</scope>
    <source>
        <strain evidence="7 8">NBRC 101907</strain>
    </source>
</reference>
<keyword evidence="8" id="KW-1185">Reference proteome</keyword>
<dbReference type="RefSeq" id="WP_345531564.1">
    <property type="nucleotide sequence ID" value="NZ_BAABEJ010000011.1"/>
</dbReference>
<feature type="compositionally biased region" description="Low complexity" evidence="5">
    <location>
        <begin position="391"/>
        <end position="422"/>
    </location>
</feature>
<comment type="caution">
    <text evidence="7">The sequence shown here is derived from an EMBL/GenBank/DDBJ whole genome shotgun (WGS) entry which is preliminary data.</text>
</comment>
<dbReference type="Gene3D" id="3.20.20.30">
    <property type="entry name" value="Luciferase-like domain"/>
    <property type="match status" value="1"/>
</dbReference>
<evidence type="ECO:0000256" key="3">
    <source>
        <dbReference type="ARBA" id="ARBA00023002"/>
    </source>
</evidence>
<dbReference type="Proteomes" id="UP000651728">
    <property type="component" value="Unassembled WGS sequence"/>
</dbReference>
<sequence>MTEPGSLPPLPERRLEILWYLIAGDGRYPWDPAWRRRVDFEYVQAWAKSIDVNGFYGALLATQPTSGMDPWITAASLVPTTRRMKFVIAVHPSVYTPTSLVKLATTLDQNSGGRVVLNVVSGHTGLEAAGVHLKHEERYEHTDEFLTVYRALMRGERVDFDGKHLKIRGAEAAFLSLQQPYPPLWFGGASPIARDVAAKHIDNYLTWGEPPAETAELIADVRARAAKHGRSLRFGIRLNLIVRDTDEEAWAAAQDMLDHLDDDVVARVQAESGRQESVGQARQLSFHKGVKPRFAQDLEVYPNVWSGFGLIRGGPGLALVGSPESVAARIREYHALGIDSFIVSGNPLLEETYRFGTQVMPLLPVTHDDPGALRPAGYTRPKPAGSPPSGPSASGPSASGPSASGPSASGPAPSGSALVAAG</sequence>
<name>A0ABQ4FDS1_9ACTN</name>
<evidence type="ECO:0000256" key="2">
    <source>
        <dbReference type="ARBA" id="ARBA00022643"/>
    </source>
</evidence>
<keyword evidence="2" id="KW-0288">FMN</keyword>